<sequence length="263" mass="28503">MTEPKTAQHATPRSADRLLAILEMLAEDDKGMTLAVLSRRMETPKSSVLNLMRALTQSGYAEYSNGVYRLAGRSFSLASAIVARRRFPEAALPTLHRLAERTQETAMICELAPGGEEFSYIAKAESNQALRFAATVGDRRPLYATAGGLILLAYLPKRFVDDYLSRTEFRKLTEHTVTDRASIEAQLQEVRERGYALTIGASTVGLAGIAAPIFGSGGLVGGVVLGVPVERFKLNSERLVAETIAAAKEISQVQGQISETQSL</sequence>
<accession>A0A916RXU4</accession>
<dbReference type="AlphaFoldDB" id="A0A916RXU4"/>
<dbReference type="SMART" id="SM00346">
    <property type="entry name" value="HTH_ICLR"/>
    <property type="match status" value="1"/>
</dbReference>
<dbReference type="GO" id="GO:0003677">
    <property type="term" value="F:DNA binding"/>
    <property type="evidence" value="ECO:0007669"/>
    <property type="project" value="UniProtKB-KW"/>
</dbReference>
<protein>
    <submittedName>
        <fullName evidence="6">Transcriptional regulator</fullName>
    </submittedName>
</protein>
<organism evidence="6 7">
    <name type="scientific">Nitratireductor aestuarii</name>
    <dbReference type="NCBI Taxonomy" id="1735103"/>
    <lineage>
        <taxon>Bacteria</taxon>
        <taxon>Pseudomonadati</taxon>
        <taxon>Pseudomonadota</taxon>
        <taxon>Alphaproteobacteria</taxon>
        <taxon>Hyphomicrobiales</taxon>
        <taxon>Phyllobacteriaceae</taxon>
        <taxon>Nitratireductor</taxon>
    </lineage>
</organism>
<dbReference type="Gene3D" id="3.30.450.40">
    <property type="match status" value="1"/>
</dbReference>
<dbReference type="EMBL" id="BMIF01000010">
    <property type="protein sequence ID" value="GGA74650.1"/>
    <property type="molecule type" value="Genomic_DNA"/>
</dbReference>
<feature type="domain" description="HTH iclR-type" evidence="4">
    <location>
        <begin position="12"/>
        <end position="72"/>
    </location>
</feature>
<dbReference type="RefSeq" id="WP_188721994.1">
    <property type="nucleotide sequence ID" value="NZ_BMIF01000010.1"/>
</dbReference>
<dbReference type="Pfam" id="PF09339">
    <property type="entry name" value="HTH_IclR"/>
    <property type="match status" value="1"/>
</dbReference>
<dbReference type="SUPFAM" id="SSF55781">
    <property type="entry name" value="GAF domain-like"/>
    <property type="match status" value="1"/>
</dbReference>
<reference evidence="6" key="2">
    <citation type="submission" date="2020-09" db="EMBL/GenBank/DDBJ databases">
        <authorList>
            <person name="Sun Q."/>
            <person name="Zhou Y."/>
        </authorList>
    </citation>
    <scope>NUCLEOTIDE SEQUENCE</scope>
    <source>
        <strain evidence="6">CGMCC 1.15320</strain>
    </source>
</reference>
<evidence type="ECO:0000256" key="1">
    <source>
        <dbReference type="ARBA" id="ARBA00023015"/>
    </source>
</evidence>
<dbReference type="InterPro" id="IPR014757">
    <property type="entry name" value="Tscrpt_reg_IclR_C"/>
</dbReference>
<dbReference type="InterPro" id="IPR036390">
    <property type="entry name" value="WH_DNA-bd_sf"/>
</dbReference>
<dbReference type="Pfam" id="PF01614">
    <property type="entry name" value="IclR_C"/>
    <property type="match status" value="1"/>
</dbReference>
<dbReference type="InterPro" id="IPR050707">
    <property type="entry name" value="HTH_MetabolicPath_Reg"/>
</dbReference>
<evidence type="ECO:0000313" key="6">
    <source>
        <dbReference type="EMBL" id="GGA74650.1"/>
    </source>
</evidence>
<dbReference type="PROSITE" id="PS51078">
    <property type="entry name" value="ICLR_ED"/>
    <property type="match status" value="1"/>
</dbReference>
<evidence type="ECO:0000313" key="7">
    <source>
        <dbReference type="Proteomes" id="UP000636264"/>
    </source>
</evidence>
<feature type="domain" description="IclR-ED" evidence="5">
    <location>
        <begin position="73"/>
        <end position="263"/>
    </location>
</feature>
<dbReference type="InterPro" id="IPR036388">
    <property type="entry name" value="WH-like_DNA-bd_sf"/>
</dbReference>
<dbReference type="GO" id="GO:0045892">
    <property type="term" value="P:negative regulation of DNA-templated transcription"/>
    <property type="evidence" value="ECO:0007669"/>
    <property type="project" value="TreeGrafter"/>
</dbReference>
<evidence type="ECO:0000256" key="2">
    <source>
        <dbReference type="ARBA" id="ARBA00023125"/>
    </source>
</evidence>
<keyword evidence="1" id="KW-0805">Transcription regulation</keyword>
<evidence type="ECO:0000259" key="4">
    <source>
        <dbReference type="PROSITE" id="PS51077"/>
    </source>
</evidence>
<keyword evidence="2" id="KW-0238">DNA-binding</keyword>
<proteinExistence type="predicted"/>
<keyword evidence="7" id="KW-1185">Reference proteome</keyword>
<dbReference type="PANTHER" id="PTHR30136:SF35">
    <property type="entry name" value="HTH-TYPE TRANSCRIPTIONAL REGULATOR RV1719"/>
    <property type="match status" value="1"/>
</dbReference>
<evidence type="ECO:0000256" key="3">
    <source>
        <dbReference type="ARBA" id="ARBA00023163"/>
    </source>
</evidence>
<dbReference type="SUPFAM" id="SSF46785">
    <property type="entry name" value="Winged helix' DNA-binding domain"/>
    <property type="match status" value="1"/>
</dbReference>
<dbReference type="PANTHER" id="PTHR30136">
    <property type="entry name" value="HELIX-TURN-HELIX TRANSCRIPTIONAL REGULATOR, ICLR FAMILY"/>
    <property type="match status" value="1"/>
</dbReference>
<dbReference type="InterPro" id="IPR005471">
    <property type="entry name" value="Tscrpt_reg_IclR_N"/>
</dbReference>
<name>A0A916RXU4_9HYPH</name>
<gene>
    <name evidence="6" type="ORF">GCM10011385_30850</name>
</gene>
<reference evidence="6" key="1">
    <citation type="journal article" date="2014" name="Int. J. Syst. Evol. Microbiol.">
        <title>Complete genome sequence of Corynebacterium casei LMG S-19264T (=DSM 44701T), isolated from a smear-ripened cheese.</title>
        <authorList>
            <consortium name="US DOE Joint Genome Institute (JGI-PGF)"/>
            <person name="Walter F."/>
            <person name="Albersmeier A."/>
            <person name="Kalinowski J."/>
            <person name="Ruckert C."/>
        </authorList>
    </citation>
    <scope>NUCLEOTIDE SEQUENCE</scope>
    <source>
        <strain evidence="6">CGMCC 1.15320</strain>
    </source>
</reference>
<dbReference type="Gene3D" id="1.10.10.10">
    <property type="entry name" value="Winged helix-like DNA-binding domain superfamily/Winged helix DNA-binding domain"/>
    <property type="match status" value="1"/>
</dbReference>
<dbReference type="Proteomes" id="UP000636264">
    <property type="component" value="Unassembled WGS sequence"/>
</dbReference>
<comment type="caution">
    <text evidence="6">The sequence shown here is derived from an EMBL/GenBank/DDBJ whole genome shotgun (WGS) entry which is preliminary data.</text>
</comment>
<keyword evidence="3" id="KW-0804">Transcription</keyword>
<evidence type="ECO:0000259" key="5">
    <source>
        <dbReference type="PROSITE" id="PS51078"/>
    </source>
</evidence>
<dbReference type="PROSITE" id="PS51077">
    <property type="entry name" value="HTH_ICLR"/>
    <property type="match status" value="1"/>
</dbReference>
<dbReference type="GO" id="GO:0003700">
    <property type="term" value="F:DNA-binding transcription factor activity"/>
    <property type="evidence" value="ECO:0007669"/>
    <property type="project" value="TreeGrafter"/>
</dbReference>
<dbReference type="InterPro" id="IPR029016">
    <property type="entry name" value="GAF-like_dom_sf"/>
</dbReference>